<comment type="caution">
    <text evidence="2">The sequence shown here is derived from an EMBL/GenBank/DDBJ whole genome shotgun (WGS) entry which is preliminary data.</text>
</comment>
<keyword evidence="3" id="KW-1185">Reference proteome</keyword>
<evidence type="ECO:0008006" key="4">
    <source>
        <dbReference type="Google" id="ProtNLM"/>
    </source>
</evidence>
<reference evidence="3" key="1">
    <citation type="journal article" date="2019" name="Int. J. Syst. Evol. Microbiol.">
        <title>The Global Catalogue of Microorganisms (GCM) 10K type strain sequencing project: providing services to taxonomists for standard genome sequencing and annotation.</title>
        <authorList>
            <consortium name="The Broad Institute Genomics Platform"/>
            <consortium name="The Broad Institute Genome Sequencing Center for Infectious Disease"/>
            <person name="Wu L."/>
            <person name="Ma J."/>
        </authorList>
    </citation>
    <scope>NUCLEOTIDE SEQUENCE [LARGE SCALE GENOMIC DNA]</scope>
    <source>
        <strain evidence="3">DFY28</strain>
    </source>
</reference>
<feature type="transmembrane region" description="Helical" evidence="1">
    <location>
        <begin position="97"/>
        <end position="117"/>
    </location>
</feature>
<feature type="transmembrane region" description="Helical" evidence="1">
    <location>
        <begin position="64"/>
        <end position="85"/>
    </location>
</feature>
<feature type="transmembrane region" description="Helical" evidence="1">
    <location>
        <begin position="12"/>
        <end position="32"/>
    </location>
</feature>
<evidence type="ECO:0000313" key="3">
    <source>
        <dbReference type="Proteomes" id="UP001597237"/>
    </source>
</evidence>
<keyword evidence="1" id="KW-0472">Membrane</keyword>
<dbReference type="EMBL" id="JBHUEY010000001">
    <property type="protein sequence ID" value="MFD1783358.1"/>
    <property type="molecule type" value="Genomic_DNA"/>
</dbReference>
<proteinExistence type="predicted"/>
<keyword evidence="1" id="KW-1133">Transmembrane helix</keyword>
<evidence type="ECO:0000256" key="1">
    <source>
        <dbReference type="SAM" id="Phobius"/>
    </source>
</evidence>
<dbReference type="RefSeq" id="WP_377284499.1">
    <property type="nucleotide sequence ID" value="NZ_JBHRSI010000015.1"/>
</dbReference>
<protein>
    <recommendedName>
        <fullName evidence="4">DUF1440 domain-containing protein</fullName>
    </recommendedName>
</protein>
<organism evidence="2 3">
    <name type="scientific">Phenylobacterium terrae</name>
    <dbReference type="NCBI Taxonomy" id="2665495"/>
    <lineage>
        <taxon>Bacteria</taxon>
        <taxon>Pseudomonadati</taxon>
        <taxon>Pseudomonadota</taxon>
        <taxon>Alphaproteobacteria</taxon>
        <taxon>Caulobacterales</taxon>
        <taxon>Caulobacteraceae</taxon>
        <taxon>Phenylobacterium</taxon>
    </lineage>
</organism>
<evidence type="ECO:0000313" key="2">
    <source>
        <dbReference type="EMBL" id="MFD1783358.1"/>
    </source>
</evidence>
<sequence length="154" mass="15531">MVDVSFKPAVRGGLIAPILVGGLSAAVLDFIAACVVNRLPPLTIGQAIASGLLGRAAFQGGVGAAVLGAAAHTAILLVAAAAYVLAASRWGLLNRRALVTGPLYGIVVWMVMSWIVVPLSAASLRPPGAADIAVQLVIHALLVGLPIALAAKRF</sequence>
<name>A0ABW4N0K5_9CAUL</name>
<feature type="transmembrane region" description="Helical" evidence="1">
    <location>
        <begin position="132"/>
        <end position="151"/>
    </location>
</feature>
<keyword evidence="1" id="KW-0812">Transmembrane</keyword>
<gene>
    <name evidence="2" type="ORF">ACFSC0_08135</name>
</gene>
<dbReference type="Proteomes" id="UP001597237">
    <property type="component" value="Unassembled WGS sequence"/>
</dbReference>
<accession>A0ABW4N0K5</accession>